<feature type="repeat" description="ANK" evidence="3">
    <location>
        <begin position="560"/>
        <end position="592"/>
    </location>
</feature>
<protein>
    <submittedName>
        <fullName evidence="5">Related to ankyrin</fullName>
    </submittedName>
</protein>
<dbReference type="PROSITE" id="PS50297">
    <property type="entry name" value="ANK_REP_REGION"/>
    <property type="match status" value="5"/>
</dbReference>
<organism evidence="5 6">
    <name type="scientific">Fusarium oxysporum</name>
    <name type="common">Fusarium vascular wilt</name>
    <dbReference type="NCBI Taxonomy" id="5507"/>
    <lineage>
        <taxon>Eukaryota</taxon>
        <taxon>Fungi</taxon>
        <taxon>Dikarya</taxon>
        <taxon>Ascomycota</taxon>
        <taxon>Pezizomycotina</taxon>
        <taxon>Sordariomycetes</taxon>
        <taxon>Hypocreomycetidae</taxon>
        <taxon>Hypocreales</taxon>
        <taxon>Nectriaceae</taxon>
        <taxon>Fusarium</taxon>
        <taxon>Fusarium oxysporum species complex</taxon>
    </lineage>
</organism>
<dbReference type="Pfam" id="PF12796">
    <property type="entry name" value="Ank_2"/>
    <property type="match status" value="4"/>
</dbReference>
<dbReference type="OrthoDB" id="195446at2759"/>
<feature type="repeat" description="ANK" evidence="3">
    <location>
        <begin position="959"/>
        <end position="991"/>
    </location>
</feature>
<dbReference type="PROSITE" id="PS50088">
    <property type="entry name" value="ANK_REPEAT"/>
    <property type="match status" value="8"/>
</dbReference>
<dbReference type="PANTHER" id="PTHR24123">
    <property type="entry name" value="ANKYRIN REPEAT-CONTAINING"/>
    <property type="match status" value="1"/>
</dbReference>
<keyword evidence="2 3" id="KW-0040">ANK repeat</keyword>
<dbReference type="VEuPathDB" id="FungiDB:FOC4_g10000403"/>
<dbReference type="InterPro" id="IPR027417">
    <property type="entry name" value="P-loop_NTPase"/>
</dbReference>
<dbReference type="Pfam" id="PF24883">
    <property type="entry name" value="NPHP3_N"/>
    <property type="match status" value="1"/>
</dbReference>
<evidence type="ECO:0000256" key="3">
    <source>
        <dbReference type="PROSITE-ProRule" id="PRU00023"/>
    </source>
</evidence>
<feature type="repeat" description="ANK" evidence="3">
    <location>
        <begin position="1025"/>
        <end position="1057"/>
    </location>
</feature>
<dbReference type="VEuPathDB" id="FungiDB:FOXG_01347"/>
<feature type="repeat" description="ANK" evidence="3">
    <location>
        <begin position="758"/>
        <end position="790"/>
    </location>
</feature>
<dbReference type="InterPro" id="IPR036770">
    <property type="entry name" value="Ankyrin_rpt-contain_sf"/>
</dbReference>
<dbReference type="AlphaFoldDB" id="A0A2H3SKC5"/>
<dbReference type="PANTHER" id="PTHR24123:SF33">
    <property type="entry name" value="PROTEIN HOS4"/>
    <property type="match status" value="1"/>
</dbReference>
<evidence type="ECO:0000256" key="2">
    <source>
        <dbReference type="ARBA" id="ARBA00023043"/>
    </source>
</evidence>
<dbReference type="SMART" id="SM00248">
    <property type="entry name" value="ANK"/>
    <property type="match status" value="14"/>
</dbReference>
<proteinExistence type="predicted"/>
<dbReference type="PRINTS" id="PR01415">
    <property type="entry name" value="ANKYRIN"/>
</dbReference>
<evidence type="ECO:0000313" key="6">
    <source>
        <dbReference type="Proteomes" id="UP000219369"/>
    </source>
</evidence>
<dbReference type="VEuPathDB" id="FungiDB:FOZG_02166"/>
<dbReference type="SUPFAM" id="SSF48403">
    <property type="entry name" value="Ankyrin repeat"/>
    <property type="match status" value="2"/>
</dbReference>
<feature type="repeat" description="ANK" evidence="3">
    <location>
        <begin position="1058"/>
        <end position="1090"/>
    </location>
</feature>
<dbReference type="VEuPathDB" id="FungiDB:FOC1_g10009787"/>
<dbReference type="InterPro" id="IPR002110">
    <property type="entry name" value="Ankyrin_rpt"/>
</dbReference>
<sequence>MAHPILGNQYQAEGSCKQYNATRDQHNHNYLVTHNHYSDRKHTPDSLDGVSAICGWLEKQPHRYQVSSQSKHERLWSQTTTGTGDWIFSTAEFRTWSSDNPSRRHLAVQGVRGSGKSMLISRIIHSLQGKAKVHKEDHMACVFFYFSHCDANQPSVAKLWAALLEQLIQQIDTYDNIAPGLHSRFYQSLAGDFVYPTAYASLFHQQASMFKTVYVVIDALDLCAEYCDDATTQTISQTFAELPQNVRVLFSCSNSFQAKNFGAQQNIQVRPNPADVEAYVRSRVGHSVKLQHLQQDNQEMESLVKTIVDQTRESEMFIVAKMHLDRLEACSSPASVRNIHNIPLNLSEIFELSCQKIKSSAPADISLAKHVFTWVIYARDDITIDHVLQSFAVSTRVHRQYQELYPDLESLLRVCDNLVTLDNQESTLRLIHESVRVCISRNGLLAKQPDSEVARTCLECLLSKDTSDVNNRLFSYSATFWALHLQSVNIPDCKELEDLAMKFLCNTAQLNKTLNFIRQKDHERSFDGMTGLHAAAYFDLPQWVQGLVRSSIRINSSCSDGETALHWAVSYGRLNVVRQLLEHCADPNIGDSIKETPLHKLSTGPPGTRFEIAEALINRGAKVTIRNNKGFSPVSLAIRFGPTSIASLFISSQKDVNTEFESGWSFLREVFDHGHGVAESLDHGKKSPGSMARHRAVKRHLDCLVDLLLDMGVTLDQPTSDGWLPVIHASKHGSVLMLRKLLEYQPNSNLVNKRKTHTGKSPLRWALEYKRWNTAQILVHHGANVNEVNKDGWNPLIHVTKSNQYEMVHFLVQKEALVNSTDNDGLSALSHAVSNRNKDISWLLIMKGAIVNIPAQNSLSNIEKALQDKDLSIAWLLCMHHADLEQTDDKGMTLLHRASREGSLRNVTFLLDRGMTIGTADHEGLTPLHHAVLRQSKEVVELLTSRNTGSRFLDRPDKNGCTALILATRKINITIVQILLRHGSSCELKDRKGMTAIHYAASLGFREALQAFIPRVKDINLTDNMNNTAIHHGVLGGRANIVRFLAERKADLEVLNAEGCSALILAVLKDNPETVRELVRVGANIYTIGRNGCSAMDFAEHQGNYKSRRVLMEALQPG</sequence>
<dbReference type="VEuPathDB" id="FungiDB:FOIG_11117"/>
<dbReference type="EMBL" id="FMJY01000001">
    <property type="protein sequence ID" value="SCO76937.1"/>
    <property type="molecule type" value="Genomic_DNA"/>
</dbReference>
<evidence type="ECO:0000259" key="4">
    <source>
        <dbReference type="Pfam" id="PF24883"/>
    </source>
</evidence>
<dbReference type="VEuPathDB" id="FungiDB:FOMG_02185"/>
<dbReference type="Proteomes" id="UP000219369">
    <property type="component" value="Unassembled WGS sequence"/>
</dbReference>
<dbReference type="InterPro" id="IPR051165">
    <property type="entry name" value="Multifunctional_ANK_Repeat"/>
</dbReference>
<evidence type="ECO:0000313" key="5">
    <source>
        <dbReference type="EMBL" id="SCO76937.1"/>
    </source>
</evidence>
<feature type="repeat" description="ANK" evidence="3">
    <location>
        <begin position="992"/>
        <end position="1024"/>
    </location>
</feature>
<name>A0A2H3SKC5_FUSOX</name>
<accession>A0A2H3SKC5</accession>
<reference evidence="6" key="1">
    <citation type="submission" date="2016-09" db="EMBL/GenBank/DDBJ databases">
        <authorList>
            <person name="Guldener U."/>
        </authorList>
    </citation>
    <scope>NUCLEOTIDE SEQUENCE [LARGE SCALE GENOMIC DNA]</scope>
    <source>
        <strain evidence="6">V64-1</strain>
    </source>
</reference>
<gene>
    <name evidence="5" type="ORF">FRV6_01149</name>
</gene>
<dbReference type="Gene3D" id="3.40.50.300">
    <property type="entry name" value="P-loop containing nucleotide triphosphate hydrolases"/>
    <property type="match status" value="1"/>
</dbReference>
<feature type="domain" description="Nephrocystin 3-like N-terminal" evidence="4">
    <location>
        <begin position="82"/>
        <end position="252"/>
    </location>
</feature>
<dbReference type="SUPFAM" id="SSF52540">
    <property type="entry name" value="P-loop containing nucleoside triphosphate hydrolases"/>
    <property type="match status" value="1"/>
</dbReference>
<feature type="repeat" description="ANK" evidence="3">
    <location>
        <begin position="923"/>
        <end position="955"/>
    </location>
</feature>
<keyword evidence="1" id="KW-0677">Repeat</keyword>
<dbReference type="Gene3D" id="1.25.40.20">
    <property type="entry name" value="Ankyrin repeat-containing domain"/>
    <property type="match status" value="4"/>
</dbReference>
<dbReference type="InterPro" id="IPR056884">
    <property type="entry name" value="NPHP3-like_N"/>
</dbReference>
<evidence type="ECO:0000256" key="1">
    <source>
        <dbReference type="ARBA" id="ARBA00022737"/>
    </source>
</evidence>
<feature type="repeat" description="ANK" evidence="3">
    <location>
        <begin position="890"/>
        <end position="922"/>
    </location>
</feature>